<evidence type="ECO:0000256" key="5">
    <source>
        <dbReference type="ARBA" id="ARBA00022856"/>
    </source>
</evidence>
<evidence type="ECO:0000256" key="6">
    <source>
        <dbReference type="ARBA" id="ARBA00022927"/>
    </source>
</evidence>
<keyword evidence="5" id="KW-0571">Peptide transport</keyword>
<evidence type="ECO:0000256" key="2">
    <source>
        <dbReference type="ARBA" id="ARBA00008807"/>
    </source>
</evidence>
<dbReference type="EMBL" id="CP119917">
    <property type="protein sequence ID" value="WFD15337.1"/>
    <property type="molecule type" value="Genomic_DNA"/>
</dbReference>
<feature type="transmembrane region" description="Helical" evidence="10">
    <location>
        <begin position="1153"/>
        <end position="1172"/>
    </location>
</feature>
<dbReference type="GO" id="GO:0035673">
    <property type="term" value="F:oligopeptide transmembrane transporter activity"/>
    <property type="evidence" value="ECO:0007669"/>
    <property type="project" value="InterPro"/>
</dbReference>
<organism evidence="11 12">
    <name type="scientific">Malassezia arunalokei</name>
    <dbReference type="NCBI Taxonomy" id="1514897"/>
    <lineage>
        <taxon>Eukaryota</taxon>
        <taxon>Fungi</taxon>
        <taxon>Dikarya</taxon>
        <taxon>Basidiomycota</taxon>
        <taxon>Ustilaginomycotina</taxon>
        <taxon>Malasseziomycetes</taxon>
        <taxon>Malasseziales</taxon>
        <taxon>Malasseziaceae</taxon>
        <taxon>Malassezia</taxon>
    </lineage>
</organism>
<feature type="transmembrane region" description="Helical" evidence="10">
    <location>
        <begin position="1192"/>
        <end position="1210"/>
    </location>
</feature>
<feature type="compositionally biased region" description="Low complexity" evidence="9">
    <location>
        <begin position="34"/>
        <end position="46"/>
    </location>
</feature>
<evidence type="ECO:0000256" key="7">
    <source>
        <dbReference type="ARBA" id="ARBA00022989"/>
    </source>
</evidence>
<feature type="transmembrane region" description="Helical" evidence="10">
    <location>
        <begin position="1116"/>
        <end position="1146"/>
    </location>
</feature>
<evidence type="ECO:0000256" key="9">
    <source>
        <dbReference type="SAM" id="MobiDB-lite"/>
    </source>
</evidence>
<dbReference type="GO" id="GO:0016020">
    <property type="term" value="C:membrane"/>
    <property type="evidence" value="ECO:0007669"/>
    <property type="project" value="UniProtKB-SubCell"/>
</dbReference>
<keyword evidence="8 10" id="KW-0472">Membrane</keyword>
<dbReference type="PANTHER" id="PTHR22601">
    <property type="entry name" value="ISP4 LIKE PROTEIN"/>
    <property type="match status" value="1"/>
</dbReference>
<keyword evidence="7 10" id="KW-1133">Transmembrane helix</keyword>
<evidence type="ECO:0000256" key="8">
    <source>
        <dbReference type="ARBA" id="ARBA00023136"/>
    </source>
</evidence>
<keyword evidence="3" id="KW-0813">Transport</keyword>
<dbReference type="Gene3D" id="1.25.10.10">
    <property type="entry name" value="Leucine-rich Repeat Variant"/>
    <property type="match status" value="1"/>
</dbReference>
<dbReference type="NCBIfam" id="TIGR00727">
    <property type="entry name" value="ISP4_OPT"/>
    <property type="match status" value="1"/>
</dbReference>
<comment type="similarity">
    <text evidence="2">Belongs to the oligopeptide OPT transporter family.</text>
</comment>
<evidence type="ECO:0000313" key="12">
    <source>
        <dbReference type="Proteomes" id="UP001217582"/>
    </source>
</evidence>
<dbReference type="InterPro" id="IPR004813">
    <property type="entry name" value="OPT"/>
</dbReference>
<feature type="transmembrane region" description="Helical" evidence="10">
    <location>
        <begin position="1346"/>
        <end position="1371"/>
    </location>
</feature>
<feature type="transmembrane region" description="Helical" evidence="10">
    <location>
        <begin position="1529"/>
        <end position="1558"/>
    </location>
</feature>
<protein>
    <submittedName>
        <fullName evidence="11">Uncharacterized protein</fullName>
    </submittedName>
</protein>
<dbReference type="GO" id="GO:0015031">
    <property type="term" value="P:protein transport"/>
    <property type="evidence" value="ECO:0007669"/>
    <property type="project" value="UniProtKB-KW"/>
</dbReference>
<name>A0AAJ6CKY5_9BASI</name>
<feature type="transmembrane region" description="Helical" evidence="10">
    <location>
        <begin position="1495"/>
        <end position="1517"/>
    </location>
</feature>
<dbReference type="Pfam" id="PF03169">
    <property type="entry name" value="OPT"/>
    <property type="match status" value="1"/>
</dbReference>
<dbReference type="NCBIfam" id="TIGR00728">
    <property type="entry name" value="OPT_sfam"/>
    <property type="match status" value="1"/>
</dbReference>
<comment type="subcellular location">
    <subcellularLocation>
        <location evidence="1">Membrane</location>
        <topology evidence="1">Multi-pass membrane protein</topology>
    </subcellularLocation>
</comment>
<keyword evidence="4 10" id="KW-0812">Transmembrane</keyword>
<feature type="transmembrane region" description="Helical" evidence="10">
    <location>
        <begin position="970"/>
        <end position="991"/>
    </location>
</feature>
<feature type="transmembrane region" description="Helical" evidence="10">
    <location>
        <begin position="1316"/>
        <end position="1334"/>
    </location>
</feature>
<accession>A0AAJ6CKY5</accession>
<dbReference type="Proteomes" id="UP001217582">
    <property type="component" value="Chromosome 2"/>
</dbReference>
<feature type="compositionally biased region" description="Acidic residues" evidence="9">
    <location>
        <begin position="101"/>
        <end position="115"/>
    </location>
</feature>
<feature type="transmembrane region" description="Helical" evidence="10">
    <location>
        <begin position="944"/>
        <end position="964"/>
    </location>
</feature>
<evidence type="ECO:0000256" key="4">
    <source>
        <dbReference type="ARBA" id="ARBA00022692"/>
    </source>
</evidence>
<evidence type="ECO:0000256" key="1">
    <source>
        <dbReference type="ARBA" id="ARBA00004141"/>
    </source>
</evidence>
<keyword evidence="6" id="KW-0653">Protein transport</keyword>
<feature type="compositionally biased region" description="Acidic residues" evidence="9">
    <location>
        <begin position="47"/>
        <end position="67"/>
    </location>
</feature>
<feature type="region of interest" description="Disordered" evidence="9">
    <location>
        <begin position="1"/>
        <end position="70"/>
    </location>
</feature>
<reference evidence="11 12" key="1">
    <citation type="submission" date="2023-03" db="EMBL/GenBank/DDBJ databases">
        <title>Mating type loci evolution in Malassezia.</title>
        <authorList>
            <person name="Coelho M.A."/>
        </authorList>
    </citation>
    <scope>NUCLEOTIDE SEQUENCE [LARGE SCALE GENOMIC DNA]</scope>
    <source>
        <strain evidence="11 12">CBS 13387</strain>
    </source>
</reference>
<feature type="transmembrane region" description="Helical" evidence="10">
    <location>
        <begin position="1257"/>
        <end position="1283"/>
    </location>
</feature>
<dbReference type="InterPro" id="IPR011989">
    <property type="entry name" value="ARM-like"/>
</dbReference>
<feature type="region of interest" description="Disordered" evidence="9">
    <location>
        <begin position="92"/>
        <end position="149"/>
    </location>
</feature>
<gene>
    <name evidence="11" type="ORF">MARU1_001355</name>
</gene>
<keyword evidence="12" id="KW-1185">Reference proteome</keyword>
<evidence type="ECO:0000313" key="11">
    <source>
        <dbReference type="EMBL" id="WFD15337.1"/>
    </source>
</evidence>
<evidence type="ECO:0000256" key="10">
    <source>
        <dbReference type="SAM" id="Phobius"/>
    </source>
</evidence>
<feature type="compositionally biased region" description="Polar residues" evidence="9">
    <location>
        <begin position="1"/>
        <end position="11"/>
    </location>
</feature>
<sequence>MSDSPPKTRSNIALPPRSGYSISDDSDSVRSESESQGSGKSSTDSSSENEGDGAVIDDDDGADDVDASEERIRKWQMSRSLEQLRCDDNNLRPVFSSGVTGEDDTSNDADAEDEREERVLQDFSLVSPRVSEEDGINVSSEQEDASDSMDDGLNCLERIFLFAKSDLAYHRVLVSRCLADWIKDVDLTEAVEYVIPLLNGLATDELEVSAVFAPELGRLMWFFFRNCPLQELSDLEPDCRTDDADDEIMPRPRISLSTFTPLLCSLLLNPNTAVSGATQASIVEYFLRSKRFDEAIHSEQRQGPEDYDGFDDILHADLVEMGTARDDKLVPMAPYNFDEKARSAVLNELFEHVAIAIACMEENSIETASSQNDRMSFDEEPALGRMMSVNLLAAITMEGGFSRKLLIDRVVPEITSWPQDPAFFVRKEVAAAIGIVGKALNSDAPDELSLSESSAPARLFEALSRVLLDHIWQVRQAACYSLPGVFAIQPRNNARRENLLLIMRALKQDISPNVQLAAFEMIGEIIYLFHDDENGVPDELVRLFMGQPMDAHDEGNDVNEILTNSDYALIVAFNFPAVVLTLGPKQWYRLRELYKRLTTHAHNNVRNSLAASLHQMAKLIGSKAACQDLIPVSDQFFHDTCVEVTATMLEHMDEFWLMLPVEAAREQLLRVPALWLTDYAHEWRLRQSIAAHIPALIPTMLLGDEDGCLITLSLLALNDPVNALRNIGIQCVPITYRTFREHDETIADGFLSMLCDMAHASTSRQRTIFLNIVQSLLEHDLSRERSFSAFDAEDDVRIPQWSVPSTEGFIDSQLDCADDYAESDDDDVFAFTETEDVPEDELEEDDPMFSNHSSEMNICLNGRNDQSLTSQELNEPSQALMEKQPYINEIEMRLLNETGNDNADQIETGMHGGEDIEEDSPYPEVRASVSNIDDPSMPVTTFRVLFLSFVLCVLAGAANTYLMLRYPAPTVTPILVTILAYPFGKFMAAVLPTREYHLPKLLGGFPFSLNPGAFNIKEHAVISALVSISIKPSYIITFLVAKQTNFPQNPNRFMWVEYLYMAASRTIGFGLAGPLLKFLVEPASMLWPQLLASTTILNTLHAEEDTGEKNMSRMRWFIIIVISAFLYNFIPGLFIKSLSFFCWLCWIKPNDRILNIVTGINGMGLLSFSFDWSEIAFFGSPMVAPWWSECNFFVGFVIFAWLIMPLLYFTNTWDSAYFPFSGHNAYDKHGRIYQEKSVLDEPSYTFNHDKFKRYSPIFLSMGFIVSYFGGFASITSVICNMFINHYDNVLGALGLKSQEKPDIHAKLMRRYKSVPSWWFFATFFIPFLLILVSADYFRFAIKDVDLIVAISLSVLYTLPSGYVFAMTGQMIGTNILADVVGGYILPGLPQGFLLFKSLAVQTLVSCLECTGNLKLGHYMKIPPKTMFLLQIVCTIITGCAELALKEVLITNVPDACHDQSSSGLTCWSPKVFFLTSLLWSAIGPDHLFALKPFRFILWGLLAGALCPLLTFFIRWGLKKPGLSYVCWPIIFFSVGLFPVTHSVNFTMWFLVALVFQYYIRKYYFSWWSKYNFVTANALDFGTVVSALIIFAIQLSSHSNPVLDWSGNNIIKTTSDAYQLPIREVPSGGLKVNET</sequence>
<dbReference type="InterPro" id="IPR004648">
    <property type="entry name" value="Oligpept_transpt"/>
</dbReference>
<proteinExistence type="inferred from homology"/>
<dbReference type="SUPFAM" id="SSF48371">
    <property type="entry name" value="ARM repeat"/>
    <property type="match status" value="1"/>
</dbReference>
<dbReference type="InterPro" id="IPR016024">
    <property type="entry name" value="ARM-type_fold"/>
</dbReference>
<evidence type="ECO:0000256" key="3">
    <source>
        <dbReference type="ARBA" id="ARBA00022448"/>
    </source>
</evidence>
<feature type="transmembrane region" description="Helical" evidence="10">
    <location>
        <begin position="1570"/>
        <end position="1592"/>
    </location>
</feature>